<dbReference type="AlphaFoldDB" id="A0A2P2LR93"/>
<dbReference type="EMBL" id="GGEC01040005">
    <property type="protein sequence ID" value="MBX20489.1"/>
    <property type="molecule type" value="Transcribed_RNA"/>
</dbReference>
<reference evidence="1" key="1">
    <citation type="submission" date="2018-02" db="EMBL/GenBank/DDBJ databases">
        <title>Rhizophora mucronata_Transcriptome.</title>
        <authorList>
            <person name="Meera S.P."/>
            <person name="Sreeshan A."/>
            <person name="Augustine A."/>
        </authorList>
    </citation>
    <scope>NUCLEOTIDE SEQUENCE</scope>
    <source>
        <tissue evidence="1">Leaf</tissue>
    </source>
</reference>
<name>A0A2P2LR93_RHIMU</name>
<accession>A0A2P2LR93</accession>
<proteinExistence type="predicted"/>
<evidence type="ECO:0000313" key="1">
    <source>
        <dbReference type="EMBL" id="MBX20489.1"/>
    </source>
</evidence>
<sequence>MTDYLVHNKKGQLLGSQ</sequence>
<protein>
    <submittedName>
        <fullName evidence="1">Uncharacterized protein</fullName>
    </submittedName>
</protein>
<organism evidence="1">
    <name type="scientific">Rhizophora mucronata</name>
    <name type="common">Asiatic mangrove</name>
    <dbReference type="NCBI Taxonomy" id="61149"/>
    <lineage>
        <taxon>Eukaryota</taxon>
        <taxon>Viridiplantae</taxon>
        <taxon>Streptophyta</taxon>
        <taxon>Embryophyta</taxon>
        <taxon>Tracheophyta</taxon>
        <taxon>Spermatophyta</taxon>
        <taxon>Magnoliopsida</taxon>
        <taxon>eudicotyledons</taxon>
        <taxon>Gunneridae</taxon>
        <taxon>Pentapetalae</taxon>
        <taxon>rosids</taxon>
        <taxon>fabids</taxon>
        <taxon>Malpighiales</taxon>
        <taxon>Rhizophoraceae</taxon>
        <taxon>Rhizophora</taxon>
    </lineage>
</organism>